<dbReference type="Pfam" id="PF12840">
    <property type="entry name" value="HTH_20"/>
    <property type="match status" value="1"/>
</dbReference>
<evidence type="ECO:0000313" key="1">
    <source>
        <dbReference type="EMBL" id="MFD1189079.1"/>
    </source>
</evidence>
<comment type="caution">
    <text evidence="1">The sequence shown here is derived from an EMBL/GenBank/DDBJ whole genome shotgun (WGS) entry which is preliminary data.</text>
</comment>
<protein>
    <submittedName>
        <fullName evidence="1">Helix-turn-helix domain-containing protein</fullName>
    </submittedName>
</protein>
<keyword evidence="2" id="KW-1185">Reference proteome</keyword>
<evidence type="ECO:0000313" key="2">
    <source>
        <dbReference type="Proteomes" id="UP001597216"/>
    </source>
</evidence>
<dbReference type="Proteomes" id="UP001597216">
    <property type="component" value="Unassembled WGS sequence"/>
</dbReference>
<dbReference type="InterPro" id="IPR036390">
    <property type="entry name" value="WH_DNA-bd_sf"/>
</dbReference>
<dbReference type="InterPro" id="IPR036388">
    <property type="entry name" value="WH-like_DNA-bd_sf"/>
</dbReference>
<dbReference type="EMBL" id="JBHTLQ010000001">
    <property type="protein sequence ID" value="MFD1189079.1"/>
    <property type="molecule type" value="Genomic_DNA"/>
</dbReference>
<reference evidence="2" key="1">
    <citation type="journal article" date="2019" name="Int. J. Syst. Evol. Microbiol.">
        <title>The Global Catalogue of Microorganisms (GCM) 10K type strain sequencing project: providing services to taxonomists for standard genome sequencing and annotation.</title>
        <authorList>
            <consortium name="The Broad Institute Genomics Platform"/>
            <consortium name="The Broad Institute Genome Sequencing Center for Infectious Disease"/>
            <person name="Wu L."/>
            <person name="Ma J."/>
        </authorList>
    </citation>
    <scope>NUCLEOTIDE SEQUENCE [LARGE SCALE GENOMIC DNA]</scope>
    <source>
        <strain evidence="2">CCUG 55074</strain>
    </source>
</reference>
<gene>
    <name evidence="1" type="ORF">ACFQ27_00680</name>
</gene>
<organism evidence="1 2">
    <name type="scientific">Phenylobacterium conjunctum</name>
    <dbReference type="NCBI Taxonomy" id="1298959"/>
    <lineage>
        <taxon>Bacteria</taxon>
        <taxon>Pseudomonadati</taxon>
        <taxon>Pseudomonadota</taxon>
        <taxon>Alphaproteobacteria</taxon>
        <taxon>Caulobacterales</taxon>
        <taxon>Caulobacteraceae</taxon>
        <taxon>Phenylobacterium</taxon>
    </lineage>
</organism>
<sequence length="131" mass="14056">MSAVEQDEGQVASTAAFLCASLKEGSRVLGVDPISTLIILSAMQEREARPRSASALSRQLGLPRETARRRVRALQDAGFFAPPSQAQEALELVERAEIAALSVMLSDLALHHALTWEPEILSVEGQVPAPV</sequence>
<accession>A0ABW3SVX2</accession>
<dbReference type="Gene3D" id="1.10.10.10">
    <property type="entry name" value="Winged helix-like DNA-binding domain superfamily/Winged helix DNA-binding domain"/>
    <property type="match status" value="1"/>
</dbReference>
<proteinExistence type="predicted"/>
<dbReference type="SUPFAM" id="SSF46785">
    <property type="entry name" value="Winged helix' DNA-binding domain"/>
    <property type="match status" value="1"/>
</dbReference>
<name>A0ABW3SVX2_9CAUL</name>